<feature type="transmembrane region" description="Helical" evidence="1">
    <location>
        <begin position="64"/>
        <end position="85"/>
    </location>
</feature>
<organism evidence="2 3">
    <name type="scientific">Hymenobacter negativus</name>
    <dbReference type="NCBI Taxonomy" id="2795026"/>
    <lineage>
        <taxon>Bacteria</taxon>
        <taxon>Pseudomonadati</taxon>
        <taxon>Bacteroidota</taxon>
        <taxon>Cytophagia</taxon>
        <taxon>Cytophagales</taxon>
        <taxon>Hymenobacteraceae</taxon>
        <taxon>Hymenobacter</taxon>
    </lineage>
</organism>
<name>A0ABS3QJG7_9BACT</name>
<feature type="transmembrane region" description="Helical" evidence="1">
    <location>
        <begin position="92"/>
        <end position="112"/>
    </location>
</feature>
<sequence>MQPFFLWMLSNGSYFLLISVGIALVRLRYLTGYLGFVGLFVGLAAVGELFSFLTARVLHIPNLYILHTYTILEFNVIALFYHHFFARFYPRWLVPGLMAGFTVLAVLNSIFLQDLTHSNTYARSLESLLVIALALLCYYKVLTELPAKRLNHYPVFWINTGLLLYFASNIFFFMLSNALLKQPKQVSFMAWGLHALLMALMHLFIGIGLWFSPRPR</sequence>
<evidence type="ECO:0000313" key="2">
    <source>
        <dbReference type="EMBL" id="MBO2011382.1"/>
    </source>
</evidence>
<evidence type="ECO:0000256" key="1">
    <source>
        <dbReference type="SAM" id="Phobius"/>
    </source>
</evidence>
<accession>A0ABS3QJG7</accession>
<comment type="caution">
    <text evidence="2">The sequence shown here is derived from an EMBL/GenBank/DDBJ whole genome shotgun (WGS) entry which is preliminary data.</text>
</comment>
<reference evidence="2 3" key="1">
    <citation type="submission" date="2021-03" db="EMBL/GenBank/DDBJ databases">
        <authorList>
            <person name="Kim M.K."/>
        </authorList>
    </citation>
    <scope>NUCLEOTIDE SEQUENCE [LARGE SCALE GENOMIC DNA]</scope>
    <source>
        <strain evidence="2 3">BT442</strain>
    </source>
</reference>
<evidence type="ECO:0000313" key="3">
    <source>
        <dbReference type="Proteomes" id="UP000664369"/>
    </source>
</evidence>
<feature type="transmembrane region" description="Helical" evidence="1">
    <location>
        <begin position="124"/>
        <end position="142"/>
    </location>
</feature>
<keyword evidence="1" id="KW-1133">Transmembrane helix</keyword>
<proteinExistence type="predicted"/>
<feature type="transmembrane region" description="Helical" evidence="1">
    <location>
        <begin position="6"/>
        <end position="25"/>
    </location>
</feature>
<feature type="transmembrane region" description="Helical" evidence="1">
    <location>
        <begin position="188"/>
        <end position="211"/>
    </location>
</feature>
<protein>
    <submittedName>
        <fullName evidence="2">Uncharacterized protein</fullName>
    </submittedName>
</protein>
<keyword evidence="1" id="KW-0812">Transmembrane</keyword>
<dbReference type="Proteomes" id="UP000664369">
    <property type="component" value="Unassembled WGS sequence"/>
</dbReference>
<dbReference type="EMBL" id="JAGETZ010000011">
    <property type="protein sequence ID" value="MBO2011382.1"/>
    <property type="molecule type" value="Genomic_DNA"/>
</dbReference>
<gene>
    <name evidence="2" type="ORF">J4E00_20125</name>
</gene>
<keyword evidence="3" id="KW-1185">Reference proteome</keyword>
<feature type="transmembrane region" description="Helical" evidence="1">
    <location>
        <begin position="154"/>
        <end position="176"/>
    </location>
</feature>
<dbReference type="RefSeq" id="WP_208177075.1">
    <property type="nucleotide sequence ID" value="NZ_JAGETZ010000011.1"/>
</dbReference>
<keyword evidence="1" id="KW-0472">Membrane</keyword>
<feature type="transmembrane region" description="Helical" evidence="1">
    <location>
        <begin position="32"/>
        <end position="52"/>
    </location>
</feature>